<evidence type="ECO:0000313" key="11">
    <source>
        <dbReference type="EMBL" id="SIN90866.1"/>
    </source>
</evidence>
<evidence type="ECO:0000256" key="4">
    <source>
        <dbReference type="ARBA" id="ARBA00022729"/>
    </source>
</evidence>
<gene>
    <name evidence="8" type="primary">bamA</name>
    <name evidence="11" type="ORF">SAMN05444002_1416</name>
</gene>
<keyword evidence="6 8" id="KW-0472">Membrane</keyword>
<dbReference type="Gene3D" id="3.10.20.310">
    <property type="entry name" value="membrane protein fhac"/>
    <property type="match status" value="5"/>
</dbReference>
<reference evidence="12" key="1">
    <citation type="submission" date="2016-11" db="EMBL/GenBank/DDBJ databases">
        <authorList>
            <person name="Varghese N."/>
            <person name="Submissions S."/>
        </authorList>
    </citation>
    <scope>NUCLEOTIDE SEQUENCE [LARGE SCALE GENOMIC DNA]</scope>
    <source>
        <strain evidence="12">DSM 29440</strain>
    </source>
</reference>
<feature type="domain" description="POTRA" evidence="10">
    <location>
        <begin position="45"/>
        <end position="112"/>
    </location>
</feature>
<protein>
    <recommendedName>
        <fullName evidence="8 9">Outer membrane protein assembly factor BamA</fullName>
    </recommendedName>
</protein>
<evidence type="ECO:0000256" key="9">
    <source>
        <dbReference type="NCBIfam" id="TIGR03303"/>
    </source>
</evidence>
<evidence type="ECO:0000256" key="5">
    <source>
        <dbReference type="ARBA" id="ARBA00022737"/>
    </source>
</evidence>
<dbReference type="EMBL" id="FSRL01000001">
    <property type="protein sequence ID" value="SIN90866.1"/>
    <property type="molecule type" value="Genomic_DNA"/>
</dbReference>
<feature type="domain" description="POTRA" evidence="10">
    <location>
        <begin position="366"/>
        <end position="439"/>
    </location>
</feature>
<dbReference type="PIRSF" id="PIRSF006076">
    <property type="entry name" value="OM_assembly_OMP85"/>
    <property type="match status" value="1"/>
</dbReference>
<dbReference type="OrthoDB" id="9803054at2"/>
<evidence type="ECO:0000256" key="2">
    <source>
        <dbReference type="ARBA" id="ARBA00022452"/>
    </source>
</evidence>
<keyword evidence="12" id="KW-1185">Reference proteome</keyword>
<evidence type="ECO:0000313" key="12">
    <source>
        <dbReference type="Proteomes" id="UP000184932"/>
    </source>
</evidence>
<dbReference type="InterPro" id="IPR023707">
    <property type="entry name" value="OM_assembly_BamA"/>
</dbReference>
<dbReference type="Pfam" id="PF01103">
    <property type="entry name" value="Omp85"/>
    <property type="match status" value="1"/>
</dbReference>
<evidence type="ECO:0000256" key="7">
    <source>
        <dbReference type="ARBA" id="ARBA00023237"/>
    </source>
</evidence>
<dbReference type="Gene3D" id="2.40.160.50">
    <property type="entry name" value="membrane protein fhac: a member of the omp85/tpsb transporter family"/>
    <property type="match status" value="1"/>
</dbReference>
<dbReference type="HAMAP" id="MF_01430">
    <property type="entry name" value="OM_assembly_BamA"/>
    <property type="match status" value="1"/>
</dbReference>
<proteinExistence type="inferred from homology"/>
<organism evidence="11 12">
    <name type="scientific">Vannielia litorea</name>
    <dbReference type="NCBI Taxonomy" id="1217970"/>
    <lineage>
        <taxon>Bacteria</taxon>
        <taxon>Pseudomonadati</taxon>
        <taxon>Pseudomonadota</taxon>
        <taxon>Alphaproteobacteria</taxon>
        <taxon>Rhodobacterales</taxon>
        <taxon>Paracoccaceae</taxon>
        <taxon>Vannielia</taxon>
    </lineage>
</organism>
<keyword evidence="4 8" id="KW-0732">Signal</keyword>
<accession>A0A1N6F6N4</accession>
<evidence type="ECO:0000256" key="6">
    <source>
        <dbReference type="ARBA" id="ARBA00023136"/>
    </source>
</evidence>
<feature type="signal peptide" evidence="8">
    <location>
        <begin position="1"/>
        <end position="32"/>
    </location>
</feature>
<dbReference type="AlphaFoldDB" id="A0A1N6F6N4"/>
<dbReference type="InterPro" id="IPR010827">
    <property type="entry name" value="BamA/TamA_POTRA"/>
</dbReference>
<keyword evidence="3 8" id="KW-0812">Transmembrane</keyword>
<dbReference type="Pfam" id="PF07244">
    <property type="entry name" value="POTRA"/>
    <property type="match status" value="4"/>
</dbReference>
<keyword evidence="7 8" id="KW-0998">Cell outer membrane</keyword>
<name>A0A1N6F6N4_9RHOB</name>
<dbReference type="PROSITE" id="PS51779">
    <property type="entry name" value="POTRA"/>
    <property type="match status" value="3"/>
</dbReference>
<dbReference type="PANTHER" id="PTHR12815:SF23">
    <property type="entry name" value="OUTER MEMBRANE PROTEIN ASSEMBLY FACTOR BAMA"/>
    <property type="match status" value="1"/>
</dbReference>
<keyword evidence="2 8" id="KW-1134">Transmembrane beta strand</keyword>
<dbReference type="NCBIfam" id="TIGR03303">
    <property type="entry name" value="OM_YaeT"/>
    <property type="match status" value="1"/>
</dbReference>
<dbReference type="GO" id="GO:0009279">
    <property type="term" value="C:cell outer membrane"/>
    <property type="evidence" value="ECO:0007669"/>
    <property type="project" value="UniProtKB-SubCell"/>
</dbReference>
<dbReference type="InterPro" id="IPR039910">
    <property type="entry name" value="D15-like"/>
</dbReference>
<comment type="subunit">
    <text evidence="8">Part of the Bam complex.</text>
</comment>
<evidence type="ECO:0000256" key="1">
    <source>
        <dbReference type="ARBA" id="ARBA00004370"/>
    </source>
</evidence>
<feature type="domain" description="POTRA" evidence="10">
    <location>
        <begin position="113"/>
        <end position="190"/>
    </location>
</feature>
<dbReference type="RefSeq" id="WP_074255490.1">
    <property type="nucleotide sequence ID" value="NZ_FSRL01000001.1"/>
</dbReference>
<dbReference type="PANTHER" id="PTHR12815">
    <property type="entry name" value="SORTING AND ASSEMBLY MACHINERY SAMM50 PROTEIN FAMILY MEMBER"/>
    <property type="match status" value="1"/>
</dbReference>
<evidence type="ECO:0000256" key="8">
    <source>
        <dbReference type="HAMAP-Rule" id="MF_01430"/>
    </source>
</evidence>
<comment type="subcellular location">
    <subcellularLocation>
        <location evidence="8">Cell outer membrane</location>
    </subcellularLocation>
    <subcellularLocation>
        <location evidence="1">Membrane</location>
    </subcellularLocation>
</comment>
<keyword evidence="5 8" id="KW-0677">Repeat</keyword>
<evidence type="ECO:0000256" key="3">
    <source>
        <dbReference type="ARBA" id="ARBA00022692"/>
    </source>
</evidence>
<dbReference type="GO" id="GO:0043165">
    <property type="term" value="P:Gram-negative-bacterium-type cell outer membrane assembly"/>
    <property type="evidence" value="ECO:0007669"/>
    <property type="project" value="UniProtKB-UniRule"/>
</dbReference>
<dbReference type="STRING" id="1217970.SAMN05444002_1416"/>
<dbReference type="PROSITE" id="PS51257">
    <property type="entry name" value="PROKAR_LIPOPROTEIN"/>
    <property type="match status" value="1"/>
</dbReference>
<feature type="chain" id="PRO_5013417204" description="Outer membrane protein assembly factor BamA" evidence="8">
    <location>
        <begin position="33"/>
        <end position="787"/>
    </location>
</feature>
<dbReference type="InterPro" id="IPR000184">
    <property type="entry name" value="Bac_surfAg_D15"/>
</dbReference>
<dbReference type="Proteomes" id="UP000184932">
    <property type="component" value="Unassembled WGS sequence"/>
</dbReference>
<evidence type="ECO:0000259" key="10">
    <source>
        <dbReference type="PROSITE" id="PS51779"/>
    </source>
</evidence>
<comment type="function">
    <text evidence="8">Part of the outer membrane protein assembly complex, which is involved in assembly and insertion of beta-barrel proteins into the outer membrane.</text>
</comment>
<dbReference type="GO" id="GO:0051205">
    <property type="term" value="P:protein insertion into membrane"/>
    <property type="evidence" value="ECO:0007669"/>
    <property type="project" value="UniProtKB-UniRule"/>
</dbReference>
<sequence precursor="true">MFRARETGGITGAARGLLHRLALSLFTTFAVACAIAPGAATAQSFSFSRVEVNGNQRVDAATIVSYAGIARGEAVSAAQINDAYQNILGSGLFESVEVVPRGSTLVINVREYPTINRIAFEGNKRVKDEAMAGVIRSQSRRVFQPSQAEADAAAITELYRVQGRVAATVSPKIIRRTGNRVDLVFEVTEGRTVENERISFVGNREFSDRRLRGALETKQAGLFRQLIQRDTLVEERIEFDKQVLRDFYLSRGYVDFRVQAATAEITRNRDAFLVTFNVQEGQQFRIGRVSVTSSMPEVNANEFANALRIREGKVYNPQIVETNISRLERLAAQKGINFMRVEPQISRNERNLTLDINFALSRGPRIFVERIDIEGNASTLDRVVRRQFKVVEGDPFNPREIREAAERIRALGFFETADVNAREGSAPDQVVVDVDVTEAPTGSLGFGASYGSDAGLGFNINFSERNFLGRGQSLSFGVDTTSSANAFTFAFREPAFLGREVTFGLDANYRKSESENSRYNSVTGVVRPLFEFPLGERSRLQVRTALQYKELSGIDLGDGGTDTGSSFILREEEGERWDVSLGYTYIYDSRIVGINPNAAIRFTFGQDFGGLDGENQYIKTTASMTAQTKVWNEEVTLRAELEGGALHYTSGGSTVLDRFSLNGRIRGFEAGGTGPRDLNVTNEDALGGNYFFVARLEADFPLGLPEEYGISGGVFYDIGSVWGLDSTGGGPTGTDPVDDDLHWRSSIGVSIFWDTPIGPLRFNFSNAIMKEDYDETRSFDISIRTDF</sequence>
<comment type="similarity">
    <text evidence="8">Belongs to the BamA family.</text>
</comment>
<dbReference type="InterPro" id="IPR034746">
    <property type="entry name" value="POTRA"/>
</dbReference>